<evidence type="ECO:0000256" key="9">
    <source>
        <dbReference type="SAM" id="Phobius"/>
    </source>
</evidence>
<evidence type="ECO:0000256" key="7">
    <source>
        <dbReference type="ARBA" id="ARBA00047899"/>
    </source>
</evidence>
<dbReference type="eggNOG" id="COG1357">
    <property type="taxonomic scope" value="Bacteria"/>
</dbReference>
<evidence type="ECO:0000259" key="10">
    <source>
        <dbReference type="PROSITE" id="PS50011"/>
    </source>
</evidence>
<protein>
    <recommendedName>
        <fullName evidence="1">non-specific serine/threonine protein kinase</fullName>
        <ecNumber evidence="1">2.7.11.1</ecNumber>
    </recommendedName>
</protein>
<dbReference type="EMBL" id="CP000806">
    <property type="protein sequence ID" value="ACB52529.1"/>
    <property type="molecule type" value="Genomic_DNA"/>
</dbReference>
<feature type="transmembrane region" description="Helical" evidence="9">
    <location>
        <begin position="290"/>
        <end position="311"/>
    </location>
</feature>
<keyword evidence="4" id="KW-0547">Nucleotide-binding</keyword>
<name>B1WXI8_CROS5</name>
<dbReference type="PROSITE" id="PS50011">
    <property type="entry name" value="PROTEIN_KINASE_DOM"/>
    <property type="match status" value="1"/>
</dbReference>
<dbReference type="RefSeq" id="WP_009547500.1">
    <property type="nucleotide sequence ID" value="NC_010546.1"/>
</dbReference>
<evidence type="ECO:0000256" key="8">
    <source>
        <dbReference type="ARBA" id="ARBA00048679"/>
    </source>
</evidence>
<dbReference type="PROSITE" id="PS00108">
    <property type="entry name" value="PROTEIN_KINASE_ST"/>
    <property type="match status" value="1"/>
</dbReference>
<sequence>MARYPDFSQYHYHIEQVLGKNTMGGRVTYLASHLHNQKTVVIKQYQFAKMGNWNSYRAHQSEIKVLRSLNLASIPRYLDSFETPNGFCLVQEYKQAQSLEQVKELTPPEIKQVALNVLEILIYLQKQNPPIIHGDIKPDNILIDQNNGLKIYLVNFGLAKIGSSELGMSRTLRGTVGFMPPEEMFNHQLTTASDLYSVGATVVCLLTNTPSQKINQLIAPHSYQLHYQHLLTHIHPRFRRWLRKMTAPKPSDRFTNALTAYQALEPLSIEGKATLLPRWPILHQYSLKSLVLGISILVALALVGMTGFMYWQGRTVRLLLTTKDCEGCYLRHLTLRQGNLMGAKLAEANLKDSNLKHSNLANADLRGVNLSNAYLKGVTLTGANLQGAILRGVNLMEANLQGANLEGANLEGAILNEANLTQTNFKFANLLNAKLKDTRLIKSNLEGANLGGANMEGANLEKAILPDGRLSQ</sequence>
<dbReference type="PANTHER" id="PTHR24363:SF0">
    <property type="entry name" value="SERINE_THREONINE KINASE LIKE DOMAIN CONTAINING 1"/>
    <property type="match status" value="1"/>
</dbReference>
<dbReference type="InterPro" id="IPR001646">
    <property type="entry name" value="5peptide_repeat"/>
</dbReference>
<keyword evidence="3" id="KW-0808">Transferase</keyword>
<dbReference type="AlphaFoldDB" id="B1WXI8"/>
<dbReference type="Gene3D" id="1.10.510.10">
    <property type="entry name" value="Transferase(Phosphotransferase) domain 1"/>
    <property type="match status" value="1"/>
</dbReference>
<dbReference type="Gene3D" id="2.160.20.80">
    <property type="entry name" value="E3 ubiquitin-protein ligase SopA"/>
    <property type="match status" value="1"/>
</dbReference>
<evidence type="ECO:0000256" key="5">
    <source>
        <dbReference type="ARBA" id="ARBA00022777"/>
    </source>
</evidence>
<dbReference type="OrthoDB" id="502205at2"/>
<dbReference type="Pfam" id="PF00805">
    <property type="entry name" value="Pentapeptide"/>
    <property type="match status" value="3"/>
</dbReference>
<dbReference type="PANTHER" id="PTHR24363">
    <property type="entry name" value="SERINE/THREONINE PROTEIN KINASE"/>
    <property type="match status" value="1"/>
</dbReference>
<evidence type="ECO:0000256" key="6">
    <source>
        <dbReference type="ARBA" id="ARBA00022840"/>
    </source>
</evidence>
<dbReference type="CDD" id="cd14014">
    <property type="entry name" value="STKc_PknB_like"/>
    <property type="match status" value="1"/>
</dbReference>
<evidence type="ECO:0000313" key="12">
    <source>
        <dbReference type="Proteomes" id="UP000001203"/>
    </source>
</evidence>
<dbReference type="Pfam" id="PF00069">
    <property type="entry name" value="Pkinase"/>
    <property type="match status" value="1"/>
</dbReference>
<feature type="domain" description="Protein kinase" evidence="10">
    <location>
        <begin position="12"/>
        <end position="268"/>
    </location>
</feature>
<dbReference type="STRING" id="43989.cce_3181"/>
<dbReference type="EC" id="2.7.11.1" evidence="1"/>
<organism evidence="11 12">
    <name type="scientific">Crocosphaera subtropica (strain ATCC 51142 / BH68)</name>
    <name type="common">Cyanothece sp. (strain ATCC 51142)</name>
    <dbReference type="NCBI Taxonomy" id="43989"/>
    <lineage>
        <taxon>Bacteria</taxon>
        <taxon>Bacillati</taxon>
        <taxon>Cyanobacteriota</taxon>
        <taxon>Cyanophyceae</taxon>
        <taxon>Oscillatoriophycideae</taxon>
        <taxon>Chroococcales</taxon>
        <taxon>Aphanothecaceae</taxon>
        <taxon>Crocosphaera</taxon>
        <taxon>Crocosphaera subtropica</taxon>
    </lineage>
</organism>
<dbReference type="InterPro" id="IPR008271">
    <property type="entry name" value="Ser/Thr_kinase_AS"/>
</dbReference>
<dbReference type="SMART" id="SM00220">
    <property type="entry name" value="S_TKc"/>
    <property type="match status" value="1"/>
</dbReference>
<comment type="catalytic activity">
    <reaction evidence="7">
        <text>L-threonyl-[protein] + ATP = O-phospho-L-threonyl-[protein] + ADP + H(+)</text>
        <dbReference type="Rhea" id="RHEA:46608"/>
        <dbReference type="Rhea" id="RHEA-COMP:11060"/>
        <dbReference type="Rhea" id="RHEA-COMP:11605"/>
        <dbReference type="ChEBI" id="CHEBI:15378"/>
        <dbReference type="ChEBI" id="CHEBI:30013"/>
        <dbReference type="ChEBI" id="CHEBI:30616"/>
        <dbReference type="ChEBI" id="CHEBI:61977"/>
        <dbReference type="ChEBI" id="CHEBI:456216"/>
        <dbReference type="EC" id="2.7.11.1"/>
    </reaction>
</comment>
<dbReference type="KEGG" id="cyt:cce_3181"/>
<dbReference type="Gene3D" id="3.30.200.20">
    <property type="entry name" value="Phosphorylase Kinase, domain 1"/>
    <property type="match status" value="1"/>
</dbReference>
<gene>
    <name evidence="11" type="ordered locus">cce_3181</name>
</gene>
<keyword evidence="2 11" id="KW-0723">Serine/threonine-protein kinase</keyword>
<dbReference type="eggNOG" id="COG0515">
    <property type="taxonomic scope" value="Bacteria"/>
</dbReference>
<reference evidence="11 12" key="1">
    <citation type="journal article" date="2008" name="Proc. Natl. Acad. Sci. U.S.A.">
        <title>The genome of Cyanothece 51142, a unicellular diazotrophic cyanobacterium important in the marine nitrogen cycle.</title>
        <authorList>
            <person name="Welsh E.A."/>
            <person name="Liberton M."/>
            <person name="Stoeckel J."/>
            <person name="Loh T."/>
            <person name="Elvitigala T."/>
            <person name="Wang C."/>
            <person name="Wollam A."/>
            <person name="Fulton R.S."/>
            <person name="Clifton S.W."/>
            <person name="Jacobs J.M."/>
            <person name="Aurora R."/>
            <person name="Ghosh B.K."/>
            <person name="Sherman L.A."/>
            <person name="Smith R.D."/>
            <person name="Wilson R.K."/>
            <person name="Pakrasi H.B."/>
        </authorList>
    </citation>
    <scope>NUCLEOTIDE SEQUENCE [LARGE SCALE GENOMIC DNA]</scope>
    <source>
        <strain evidence="12">ATCC 51142 / BH68</strain>
    </source>
</reference>
<keyword evidence="12" id="KW-1185">Reference proteome</keyword>
<proteinExistence type="predicted"/>
<keyword evidence="6" id="KW-0067">ATP-binding</keyword>
<keyword evidence="9" id="KW-0472">Membrane</keyword>
<evidence type="ECO:0000313" key="11">
    <source>
        <dbReference type="EMBL" id="ACB52529.1"/>
    </source>
</evidence>
<keyword evidence="9" id="KW-0812">Transmembrane</keyword>
<dbReference type="Proteomes" id="UP000001203">
    <property type="component" value="Chromosome circular"/>
</dbReference>
<evidence type="ECO:0000256" key="1">
    <source>
        <dbReference type="ARBA" id="ARBA00012513"/>
    </source>
</evidence>
<dbReference type="GO" id="GO:0005524">
    <property type="term" value="F:ATP binding"/>
    <property type="evidence" value="ECO:0007669"/>
    <property type="project" value="UniProtKB-KW"/>
</dbReference>
<evidence type="ECO:0000256" key="3">
    <source>
        <dbReference type="ARBA" id="ARBA00022679"/>
    </source>
</evidence>
<dbReference type="SUPFAM" id="SSF141571">
    <property type="entry name" value="Pentapeptide repeat-like"/>
    <property type="match status" value="1"/>
</dbReference>
<keyword evidence="5 11" id="KW-0418">Kinase</keyword>
<comment type="catalytic activity">
    <reaction evidence="8">
        <text>L-seryl-[protein] + ATP = O-phospho-L-seryl-[protein] + ADP + H(+)</text>
        <dbReference type="Rhea" id="RHEA:17989"/>
        <dbReference type="Rhea" id="RHEA-COMP:9863"/>
        <dbReference type="Rhea" id="RHEA-COMP:11604"/>
        <dbReference type="ChEBI" id="CHEBI:15378"/>
        <dbReference type="ChEBI" id="CHEBI:29999"/>
        <dbReference type="ChEBI" id="CHEBI:30616"/>
        <dbReference type="ChEBI" id="CHEBI:83421"/>
        <dbReference type="ChEBI" id="CHEBI:456216"/>
        <dbReference type="EC" id="2.7.11.1"/>
    </reaction>
</comment>
<evidence type="ECO:0000256" key="4">
    <source>
        <dbReference type="ARBA" id="ARBA00022741"/>
    </source>
</evidence>
<keyword evidence="9" id="KW-1133">Transmembrane helix</keyword>
<evidence type="ECO:0000256" key="2">
    <source>
        <dbReference type="ARBA" id="ARBA00022527"/>
    </source>
</evidence>
<dbReference type="SUPFAM" id="SSF56112">
    <property type="entry name" value="Protein kinase-like (PK-like)"/>
    <property type="match status" value="1"/>
</dbReference>
<accession>B1WXI8</accession>
<dbReference type="InterPro" id="IPR011009">
    <property type="entry name" value="Kinase-like_dom_sf"/>
</dbReference>
<dbReference type="GO" id="GO:0004674">
    <property type="term" value="F:protein serine/threonine kinase activity"/>
    <property type="evidence" value="ECO:0007669"/>
    <property type="project" value="UniProtKB-KW"/>
</dbReference>
<dbReference type="HOGENOM" id="CLU_028879_0_0_3"/>
<dbReference type="InterPro" id="IPR000719">
    <property type="entry name" value="Prot_kinase_dom"/>
</dbReference>